<accession>A0A139QDY1</accession>
<evidence type="ECO:0000313" key="3">
    <source>
        <dbReference type="Proteomes" id="UP000070220"/>
    </source>
</evidence>
<evidence type="ECO:0000313" key="2">
    <source>
        <dbReference type="EMBL" id="KXU00671.1"/>
    </source>
</evidence>
<dbReference type="Proteomes" id="UP000070220">
    <property type="component" value="Unassembled WGS sequence"/>
</dbReference>
<sequence length="212" mass="25009">MISHNFEYCRRVKLWFNAFHLKGFNMSKSKKILLLIFCILILAIFLPILIDYHQVSDLDIHLFSWRDFYAEFLIARYVFWGTLVLSVLVLISMLVILFYPKQYLEIQLETQEDTLKLKNSAIEGFVRCLVIDHQLIKEPTVHVNSRKNKCFVYVEGKILPSDNISKRCLVIQNEITHGLKQFFGIEREVKLEVKVKEVEPQKTTKKTVSRVK</sequence>
<dbReference type="EMBL" id="LQRP01000002">
    <property type="protein sequence ID" value="KXU00671.1"/>
    <property type="molecule type" value="Genomic_DNA"/>
</dbReference>
<keyword evidence="1" id="KW-0812">Transmembrane</keyword>
<dbReference type="PATRIC" id="fig|1303.83.peg.54"/>
<name>A0A139QDY1_STROR</name>
<evidence type="ECO:0008006" key="4">
    <source>
        <dbReference type="Google" id="ProtNLM"/>
    </source>
</evidence>
<dbReference type="AlphaFoldDB" id="A0A139QDY1"/>
<dbReference type="NCBIfam" id="NF033218">
    <property type="entry name" value="anchor_AmaP"/>
    <property type="match status" value="1"/>
</dbReference>
<gene>
    <name evidence="2" type="ORF">SORDD30_00053</name>
</gene>
<proteinExistence type="predicted"/>
<evidence type="ECO:0000256" key="1">
    <source>
        <dbReference type="SAM" id="Phobius"/>
    </source>
</evidence>
<protein>
    <recommendedName>
        <fullName evidence="4">Alkaline shock response membrane anchor protein AmaP</fullName>
    </recommendedName>
</protein>
<keyword evidence="1" id="KW-0472">Membrane</keyword>
<comment type="caution">
    <text evidence="2">The sequence shown here is derived from an EMBL/GenBank/DDBJ whole genome shotgun (WGS) entry which is preliminary data.</text>
</comment>
<keyword evidence="1" id="KW-1133">Transmembrane helix</keyword>
<reference evidence="2 3" key="1">
    <citation type="submission" date="2016-01" db="EMBL/GenBank/DDBJ databases">
        <title>Highly variable Streptococcus oralis are common among viridans streptococci isolated from primates.</title>
        <authorList>
            <person name="Denapaite D."/>
            <person name="Rieger M."/>
            <person name="Koendgen S."/>
            <person name="Brueckner R."/>
            <person name="Ochigava I."/>
            <person name="Kappeler P."/>
            <person name="Maetz-Rensing K."/>
            <person name="Leendertz F."/>
            <person name="Hakenbeck R."/>
        </authorList>
    </citation>
    <scope>NUCLEOTIDE SEQUENCE [LARGE SCALE GENOMIC DNA]</scope>
    <source>
        <strain evidence="2 3">DD30</strain>
    </source>
</reference>
<feature type="transmembrane region" description="Helical" evidence="1">
    <location>
        <begin position="77"/>
        <end position="99"/>
    </location>
</feature>
<feature type="transmembrane region" description="Helical" evidence="1">
    <location>
        <begin position="32"/>
        <end position="50"/>
    </location>
</feature>
<organism evidence="2 3">
    <name type="scientific">Streptococcus oralis</name>
    <dbReference type="NCBI Taxonomy" id="1303"/>
    <lineage>
        <taxon>Bacteria</taxon>
        <taxon>Bacillati</taxon>
        <taxon>Bacillota</taxon>
        <taxon>Bacilli</taxon>
        <taxon>Lactobacillales</taxon>
        <taxon>Streptococcaceae</taxon>
        <taxon>Streptococcus</taxon>
    </lineage>
</organism>